<keyword evidence="6" id="KW-0862">Zinc</keyword>
<comment type="subcellular location">
    <subcellularLocation>
        <location evidence="1">Nucleus</location>
    </subcellularLocation>
</comment>
<evidence type="ECO:0000256" key="4">
    <source>
        <dbReference type="ARBA" id="ARBA00022763"/>
    </source>
</evidence>
<organism evidence="12 15">
    <name type="scientific">Loxostege sticticalis</name>
    <name type="common">Beet webworm moth</name>
    <dbReference type="NCBI Taxonomy" id="481309"/>
    <lineage>
        <taxon>Eukaryota</taxon>
        <taxon>Metazoa</taxon>
        <taxon>Ecdysozoa</taxon>
        <taxon>Arthropoda</taxon>
        <taxon>Hexapoda</taxon>
        <taxon>Insecta</taxon>
        <taxon>Pterygota</taxon>
        <taxon>Neoptera</taxon>
        <taxon>Endopterygota</taxon>
        <taxon>Lepidoptera</taxon>
        <taxon>Glossata</taxon>
        <taxon>Ditrysia</taxon>
        <taxon>Pyraloidea</taxon>
        <taxon>Crambidae</taxon>
        <taxon>Pyraustinae</taxon>
        <taxon>Loxostege</taxon>
    </lineage>
</organism>
<evidence type="ECO:0000256" key="7">
    <source>
        <dbReference type="ARBA" id="ARBA00023125"/>
    </source>
</evidence>
<keyword evidence="14" id="KW-1185">Reference proteome</keyword>
<dbReference type="GO" id="GO:0008270">
    <property type="term" value="F:zinc ion binding"/>
    <property type="evidence" value="ECO:0007669"/>
    <property type="project" value="UniProtKB-KW"/>
</dbReference>
<gene>
    <name evidence="13" type="ORF">ABMA27_007157</name>
    <name evidence="12" type="ORF">ABMA28_007432</name>
</gene>
<dbReference type="Gene3D" id="3.90.530.10">
    <property type="entry name" value="XPA C-terminal domain"/>
    <property type="match status" value="1"/>
</dbReference>
<evidence type="ECO:0000256" key="3">
    <source>
        <dbReference type="ARBA" id="ARBA00022723"/>
    </source>
</evidence>
<dbReference type="InterPro" id="IPR022652">
    <property type="entry name" value="Znf_XPA_CS"/>
</dbReference>
<dbReference type="Pfam" id="PF01286">
    <property type="entry name" value="XPA_N"/>
    <property type="match status" value="1"/>
</dbReference>
<evidence type="ECO:0000256" key="1">
    <source>
        <dbReference type="ARBA" id="ARBA00004123"/>
    </source>
</evidence>
<evidence type="ECO:0000313" key="15">
    <source>
        <dbReference type="Proteomes" id="UP001549921"/>
    </source>
</evidence>
<dbReference type="Proteomes" id="UP001549921">
    <property type="component" value="Unassembled WGS sequence"/>
</dbReference>
<keyword evidence="7" id="KW-0238">DNA-binding</keyword>
<dbReference type="EMBL" id="JBEDNZ010000002">
    <property type="protein sequence ID" value="KAL0851660.1"/>
    <property type="molecule type" value="Genomic_DNA"/>
</dbReference>
<dbReference type="Proteomes" id="UP001549920">
    <property type="component" value="Unassembled WGS sequence"/>
</dbReference>
<evidence type="ECO:0000313" key="13">
    <source>
        <dbReference type="EMBL" id="KAL0902029.1"/>
    </source>
</evidence>
<dbReference type="SUPFAM" id="SSF57716">
    <property type="entry name" value="Glucocorticoid receptor-like (DNA-binding domain)"/>
    <property type="match status" value="1"/>
</dbReference>
<evidence type="ECO:0000256" key="6">
    <source>
        <dbReference type="ARBA" id="ARBA00022833"/>
    </source>
</evidence>
<proteinExistence type="inferred from homology"/>
<keyword evidence="8" id="KW-0234">DNA repair</keyword>
<keyword evidence="9" id="KW-0539">Nucleus</keyword>
<feature type="domain" description="XPA C-terminal" evidence="11">
    <location>
        <begin position="145"/>
        <end position="195"/>
    </location>
</feature>
<dbReference type="PANTHER" id="PTHR10142:SF0">
    <property type="entry name" value="DNA REPAIR PROTEIN COMPLEMENTING XP-A CELLS"/>
    <property type="match status" value="1"/>
</dbReference>
<evidence type="ECO:0000256" key="9">
    <source>
        <dbReference type="ARBA" id="ARBA00023242"/>
    </source>
</evidence>
<dbReference type="PANTHER" id="PTHR10142">
    <property type="entry name" value="DNA REPAIR PROTEIN COMPLEMENTING XP-A CELLS"/>
    <property type="match status" value="1"/>
</dbReference>
<reference evidence="14 15" key="1">
    <citation type="submission" date="2024-06" db="EMBL/GenBank/DDBJ databases">
        <title>A chromosome-level genome assembly of beet webworm, Loxostege sticticalis.</title>
        <authorList>
            <person name="Zhang Y."/>
        </authorList>
    </citation>
    <scope>NUCLEOTIDE SEQUENCE [LARGE SCALE GENOMIC DNA]</scope>
    <source>
        <strain evidence="13">AQ026</strain>
        <strain evidence="12">AQ028</strain>
        <tissue evidence="12">Male pupae</tissue>
        <tissue evidence="13">Whole body</tissue>
    </source>
</reference>
<feature type="compositionally biased region" description="Low complexity" evidence="10">
    <location>
        <begin position="21"/>
        <end position="35"/>
    </location>
</feature>
<evidence type="ECO:0000313" key="14">
    <source>
        <dbReference type="Proteomes" id="UP001549920"/>
    </source>
</evidence>
<dbReference type="SUPFAM" id="SSF46955">
    <property type="entry name" value="Putative DNA-binding domain"/>
    <property type="match status" value="1"/>
</dbReference>
<comment type="caution">
    <text evidence="12">The sequence shown here is derived from an EMBL/GenBank/DDBJ whole genome shotgun (WGS) entry which is preliminary data.</text>
</comment>
<dbReference type="EMBL" id="JBEUOH010000002">
    <property type="protein sequence ID" value="KAL0902029.1"/>
    <property type="molecule type" value="Genomic_DNA"/>
</dbReference>
<dbReference type="InterPro" id="IPR000465">
    <property type="entry name" value="XPA/RAD14"/>
</dbReference>
<accession>A0ABD0TR18</accession>
<dbReference type="InterPro" id="IPR009061">
    <property type="entry name" value="DNA-bd_dom_put_sf"/>
</dbReference>
<protein>
    <recommendedName>
        <fullName evidence="11">XPA C-terminal domain-containing protein</fullName>
    </recommendedName>
</protein>
<name>A0ABD0TR18_LOXSC</name>
<feature type="region of interest" description="Disordered" evidence="10">
    <location>
        <begin position="1"/>
        <end position="37"/>
    </location>
</feature>
<comment type="similarity">
    <text evidence="2">Belongs to the XPA family.</text>
</comment>
<dbReference type="CDD" id="cd21076">
    <property type="entry name" value="DBD_XPA"/>
    <property type="match status" value="1"/>
</dbReference>
<dbReference type="NCBIfam" id="TIGR00598">
    <property type="entry name" value="rad14"/>
    <property type="match status" value="1"/>
</dbReference>
<dbReference type="GO" id="GO:0003677">
    <property type="term" value="F:DNA binding"/>
    <property type="evidence" value="ECO:0007669"/>
    <property type="project" value="UniProtKB-KW"/>
</dbReference>
<keyword evidence="3" id="KW-0479">Metal-binding</keyword>
<evidence type="ECO:0000256" key="2">
    <source>
        <dbReference type="ARBA" id="ARBA00005548"/>
    </source>
</evidence>
<dbReference type="EMBL" id="JBEDNZ010000002">
    <property type="protein sequence ID" value="KAL0851661.1"/>
    <property type="molecule type" value="Genomic_DNA"/>
</dbReference>
<evidence type="ECO:0000256" key="8">
    <source>
        <dbReference type="ARBA" id="ARBA00023204"/>
    </source>
</evidence>
<dbReference type="Pfam" id="PF05181">
    <property type="entry name" value="XPA_C"/>
    <property type="match status" value="1"/>
</dbReference>
<dbReference type="InterPro" id="IPR022656">
    <property type="entry name" value="XPA_C"/>
</dbReference>
<dbReference type="GO" id="GO:0005634">
    <property type="term" value="C:nucleus"/>
    <property type="evidence" value="ECO:0007669"/>
    <property type="project" value="UniProtKB-SubCell"/>
</dbReference>
<keyword evidence="5" id="KW-0863">Zinc-finger</keyword>
<keyword evidence="4" id="KW-0227">DNA damage</keyword>
<dbReference type="InterPro" id="IPR037129">
    <property type="entry name" value="XPA_sf"/>
</dbReference>
<dbReference type="GO" id="GO:0006281">
    <property type="term" value="P:DNA repair"/>
    <property type="evidence" value="ECO:0007669"/>
    <property type="project" value="UniProtKB-KW"/>
</dbReference>
<evidence type="ECO:0000256" key="10">
    <source>
        <dbReference type="SAM" id="MobiDB-lite"/>
    </source>
</evidence>
<dbReference type="AlphaFoldDB" id="A0ABD0TR18"/>
<evidence type="ECO:0000313" key="12">
    <source>
        <dbReference type="EMBL" id="KAL0851661.1"/>
    </source>
</evidence>
<sequence>MAAEKEESSMAAHTQESEECSPGGAAPAQLSAAQRARIERNRLRARALQDARLVRRPPKAGVEAEGAVKTLTVGGARVVDSGGGFLLEEEDEAPPPPKVARDAPVVDPSERPTCMECDKPFAQSYLFDTFGYSVCDTCRDEEGPHSLLTRTEAKTEFLLKDCDLDSRPPPLRCVRRRNPHRGARSDMRLYLRAQIEDRAREVWGSEEALEEERARRVEARAVTQHKQTARRLRALRMDVRSSLFDRSHATHEHRFGPERHDPAADVYERTCLDCGHVESYEKM</sequence>
<evidence type="ECO:0000259" key="11">
    <source>
        <dbReference type="Pfam" id="PF05181"/>
    </source>
</evidence>
<evidence type="ECO:0000256" key="5">
    <source>
        <dbReference type="ARBA" id="ARBA00022771"/>
    </source>
</evidence>